<keyword evidence="2" id="KW-1185">Reference proteome</keyword>
<gene>
    <name evidence="1" type="ORF">TUM3794_28300</name>
</gene>
<accession>A0ABQ4P6R9</accession>
<organism evidence="1 2">
    <name type="scientific">Shewanella colwelliana</name>
    <name type="common">Alteromonas colwelliana</name>
    <dbReference type="NCBI Taxonomy" id="23"/>
    <lineage>
        <taxon>Bacteria</taxon>
        <taxon>Pseudomonadati</taxon>
        <taxon>Pseudomonadota</taxon>
        <taxon>Gammaproteobacteria</taxon>
        <taxon>Alteromonadales</taxon>
        <taxon>Shewanellaceae</taxon>
        <taxon>Shewanella</taxon>
    </lineage>
</organism>
<protein>
    <submittedName>
        <fullName evidence="1">Uncharacterized protein</fullName>
    </submittedName>
</protein>
<proteinExistence type="predicted"/>
<dbReference type="Proteomes" id="UP000773469">
    <property type="component" value="Unassembled WGS sequence"/>
</dbReference>
<reference evidence="1 2" key="1">
    <citation type="submission" date="2021-05" db="EMBL/GenBank/DDBJ databases">
        <title>Molecular characterization for Shewanella algae harboring chromosomal blaOXA-55-like strains isolated from clinical and environment sample.</title>
        <authorList>
            <person name="Ohama Y."/>
            <person name="Aoki K."/>
            <person name="Harada S."/>
            <person name="Moriya K."/>
            <person name="Ishii Y."/>
            <person name="Tateda K."/>
        </authorList>
    </citation>
    <scope>NUCLEOTIDE SEQUENCE [LARGE SCALE GENOMIC DNA]</scope>
    <source>
        <strain evidence="1 2">MBTL60-118</strain>
    </source>
</reference>
<name>A0ABQ4P6R9_SHECO</name>
<evidence type="ECO:0000313" key="1">
    <source>
        <dbReference type="EMBL" id="GIU43200.1"/>
    </source>
</evidence>
<comment type="caution">
    <text evidence="1">The sequence shown here is derived from an EMBL/GenBank/DDBJ whole genome shotgun (WGS) entry which is preliminary data.</text>
</comment>
<evidence type="ECO:0000313" key="2">
    <source>
        <dbReference type="Proteomes" id="UP000773469"/>
    </source>
</evidence>
<sequence length="56" mass="6712">MNKRLILDLYHTYNDTEKVYIVAWHTLRAAHFWLAFRNDDFYGLKTGTKKAHNLSL</sequence>
<dbReference type="EMBL" id="BPEU01000021">
    <property type="protein sequence ID" value="GIU43200.1"/>
    <property type="molecule type" value="Genomic_DNA"/>
</dbReference>